<dbReference type="Proteomes" id="UP000070444">
    <property type="component" value="Unassembled WGS sequence"/>
</dbReference>
<keyword evidence="3 5" id="KW-1133">Transmembrane helix</keyword>
<dbReference type="Pfam" id="PF00001">
    <property type="entry name" value="7tm_1"/>
    <property type="match status" value="1"/>
</dbReference>
<feature type="domain" description="G-protein coupled receptors family 1 profile" evidence="6">
    <location>
        <begin position="29"/>
        <end position="195"/>
    </location>
</feature>
<feature type="transmembrane region" description="Helical" evidence="5">
    <location>
        <begin position="126"/>
        <end position="146"/>
    </location>
</feature>
<evidence type="ECO:0000256" key="4">
    <source>
        <dbReference type="ARBA" id="ARBA00023136"/>
    </source>
</evidence>
<evidence type="ECO:0000313" key="8">
    <source>
        <dbReference type="Proteomes" id="UP000070444"/>
    </source>
</evidence>
<comment type="subcellular location">
    <subcellularLocation>
        <location evidence="1">Membrane</location>
    </subcellularLocation>
</comment>
<dbReference type="OrthoDB" id="6086428at2759"/>
<dbReference type="InterPro" id="IPR000276">
    <property type="entry name" value="GPCR_Rhodpsn"/>
</dbReference>
<protein>
    <recommendedName>
        <fullName evidence="6">G-protein coupled receptors family 1 profile domain-containing protein</fullName>
    </recommendedName>
</protein>
<proteinExistence type="predicted"/>
<keyword evidence="2 5" id="KW-0812">Transmembrane</keyword>
<dbReference type="AlphaFoldDB" id="A0A137PGW2"/>
<reference evidence="7 8" key="1">
    <citation type="journal article" date="2015" name="Genome Biol. Evol.">
        <title>Phylogenomic analyses indicate that early fungi evolved digesting cell walls of algal ancestors of land plants.</title>
        <authorList>
            <person name="Chang Y."/>
            <person name="Wang S."/>
            <person name="Sekimoto S."/>
            <person name="Aerts A.L."/>
            <person name="Choi C."/>
            <person name="Clum A."/>
            <person name="LaButti K.M."/>
            <person name="Lindquist E.A."/>
            <person name="Yee Ngan C."/>
            <person name="Ohm R.A."/>
            <person name="Salamov A.A."/>
            <person name="Grigoriev I.V."/>
            <person name="Spatafora J.W."/>
            <person name="Berbee M.L."/>
        </authorList>
    </citation>
    <scope>NUCLEOTIDE SEQUENCE [LARGE SCALE GENOMIC DNA]</scope>
    <source>
        <strain evidence="7 8">NRRL 28638</strain>
    </source>
</reference>
<sequence length="299" mass="34274">MDAIINDLSFINNVFTPLNLIGSIFIFSLNGLILYVLFNRLKFDSIELKFILFLCILEIIIGIDYFVLSILKLYYGHTFFAPNNIPCIAFGFFTSWAVRYEFIVVTVLALWRYLLVVHEIQLNMRLLVIYTIVGISPITAIFLYGLTNIDARPGASYIMCSPITTPGQSSVILNVMSTILLLLPCWIITYCYFVIGWKANKKLNLMKIEAEAENNDAALKSIKHQKFSCCVTYFMRLTIGYKRPPFFDAVIFEMGLSTVVLNPIVTVSFQPEVNNEIVFLFVKLRARIEKFLRNLTTNQ</sequence>
<dbReference type="EMBL" id="KQ964426">
    <property type="protein sequence ID" value="KXN74228.1"/>
    <property type="molecule type" value="Genomic_DNA"/>
</dbReference>
<feature type="transmembrane region" description="Helical" evidence="5">
    <location>
        <begin position="171"/>
        <end position="197"/>
    </location>
</feature>
<organism evidence="7 8">
    <name type="scientific">Conidiobolus coronatus (strain ATCC 28846 / CBS 209.66 / NRRL 28638)</name>
    <name type="common">Delacroixia coronata</name>
    <dbReference type="NCBI Taxonomy" id="796925"/>
    <lineage>
        <taxon>Eukaryota</taxon>
        <taxon>Fungi</taxon>
        <taxon>Fungi incertae sedis</taxon>
        <taxon>Zoopagomycota</taxon>
        <taxon>Entomophthoromycotina</taxon>
        <taxon>Entomophthoromycetes</taxon>
        <taxon>Entomophthorales</taxon>
        <taxon>Ancylistaceae</taxon>
        <taxon>Conidiobolus</taxon>
    </lineage>
</organism>
<evidence type="ECO:0000256" key="3">
    <source>
        <dbReference type="ARBA" id="ARBA00022989"/>
    </source>
</evidence>
<feature type="transmembrane region" description="Helical" evidence="5">
    <location>
        <begin position="50"/>
        <end position="68"/>
    </location>
</feature>
<evidence type="ECO:0000256" key="5">
    <source>
        <dbReference type="SAM" id="Phobius"/>
    </source>
</evidence>
<evidence type="ECO:0000256" key="1">
    <source>
        <dbReference type="ARBA" id="ARBA00004370"/>
    </source>
</evidence>
<dbReference type="GO" id="GO:0004930">
    <property type="term" value="F:G protein-coupled receptor activity"/>
    <property type="evidence" value="ECO:0007669"/>
    <property type="project" value="InterPro"/>
</dbReference>
<evidence type="ECO:0000313" key="7">
    <source>
        <dbReference type="EMBL" id="KXN74228.1"/>
    </source>
</evidence>
<dbReference type="PROSITE" id="PS50262">
    <property type="entry name" value="G_PROTEIN_RECEP_F1_2"/>
    <property type="match status" value="1"/>
</dbReference>
<feature type="transmembrane region" description="Helical" evidence="5">
    <location>
        <begin position="88"/>
        <end position="114"/>
    </location>
</feature>
<name>A0A137PGW2_CONC2</name>
<keyword evidence="8" id="KW-1185">Reference proteome</keyword>
<gene>
    <name evidence="7" type="ORF">CONCODRAFT_2763</name>
</gene>
<dbReference type="InterPro" id="IPR017452">
    <property type="entry name" value="GPCR_Rhodpsn_7TM"/>
</dbReference>
<evidence type="ECO:0000256" key="2">
    <source>
        <dbReference type="ARBA" id="ARBA00022692"/>
    </source>
</evidence>
<feature type="transmembrane region" description="Helical" evidence="5">
    <location>
        <begin position="20"/>
        <end position="38"/>
    </location>
</feature>
<dbReference type="Gene3D" id="1.20.1070.10">
    <property type="entry name" value="Rhodopsin 7-helix transmembrane proteins"/>
    <property type="match status" value="1"/>
</dbReference>
<accession>A0A137PGW2</accession>
<keyword evidence="4 5" id="KW-0472">Membrane</keyword>
<dbReference type="CDD" id="cd00637">
    <property type="entry name" value="7tm_classA_rhodopsin-like"/>
    <property type="match status" value="1"/>
</dbReference>
<dbReference type="GO" id="GO:0016020">
    <property type="term" value="C:membrane"/>
    <property type="evidence" value="ECO:0007669"/>
    <property type="project" value="UniProtKB-SubCell"/>
</dbReference>
<evidence type="ECO:0000259" key="6">
    <source>
        <dbReference type="PROSITE" id="PS50262"/>
    </source>
</evidence>
<dbReference type="SUPFAM" id="SSF81321">
    <property type="entry name" value="Family A G protein-coupled receptor-like"/>
    <property type="match status" value="1"/>
</dbReference>